<accession>A0ABV0QC44</accession>
<proteinExistence type="predicted"/>
<evidence type="ECO:0000313" key="1">
    <source>
        <dbReference type="EMBL" id="MEQ2193364.1"/>
    </source>
</evidence>
<reference evidence="1 2" key="1">
    <citation type="submission" date="2021-06" db="EMBL/GenBank/DDBJ databases">
        <authorList>
            <person name="Palmer J.M."/>
        </authorList>
    </citation>
    <scope>NUCLEOTIDE SEQUENCE [LARGE SCALE GENOMIC DNA]</scope>
    <source>
        <strain evidence="1 2">XC_2019</strain>
        <tissue evidence="1">Muscle</tissue>
    </source>
</reference>
<evidence type="ECO:0008006" key="3">
    <source>
        <dbReference type="Google" id="ProtNLM"/>
    </source>
</evidence>
<keyword evidence="2" id="KW-1185">Reference proteome</keyword>
<name>A0ABV0QC44_9TELE</name>
<feature type="non-terminal residue" evidence="1">
    <location>
        <position position="1"/>
    </location>
</feature>
<protein>
    <recommendedName>
        <fullName evidence="3">AMP-dependent synthetase/ligase domain-containing protein</fullName>
    </recommendedName>
</protein>
<sequence>ELGKQDLKDPVGSFVIQQEDVSISYLPLAHMFERMIQVVCPLHRCFSLTVSLSAASKIPFCHSSQCTATEPEWDSSRGTFLFLWMTLKPSNRPSFLLCLVFLIASTIRSVKHSVLLILPSADKAAENVFLMSYIFLEDPGFCDLSVSAGPASLRCQEKAGRALQRDCAEQQSVG</sequence>
<dbReference type="Proteomes" id="UP001434883">
    <property type="component" value="Unassembled WGS sequence"/>
</dbReference>
<organism evidence="1 2">
    <name type="scientific">Xenoophorus captivus</name>
    <dbReference type="NCBI Taxonomy" id="1517983"/>
    <lineage>
        <taxon>Eukaryota</taxon>
        <taxon>Metazoa</taxon>
        <taxon>Chordata</taxon>
        <taxon>Craniata</taxon>
        <taxon>Vertebrata</taxon>
        <taxon>Euteleostomi</taxon>
        <taxon>Actinopterygii</taxon>
        <taxon>Neopterygii</taxon>
        <taxon>Teleostei</taxon>
        <taxon>Neoteleostei</taxon>
        <taxon>Acanthomorphata</taxon>
        <taxon>Ovalentaria</taxon>
        <taxon>Atherinomorphae</taxon>
        <taxon>Cyprinodontiformes</taxon>
        <taxon>Goodeidae</taxon>
        <taxon>Xenoophorus</taxon>
    </lineage>
</organism>
<comment type="caution">
    <text evidence="1">The sequence shown here is derived from an EMBL/GenBank/DDBJ whole genome shotgun (WGS) entry which is preliminary data.</text>
</comment>
<evidence type="ECO:0000313" key="2">
    <source>
        <dbReference type="Proteomes" id="UP001434883"/>
    </source>
</evidence>
<gene>
    <name evidence="1" type="ORF">XENOCAPTIV_017544</name>
</gene>
<dbReference type="EMBL" id="JAHRIN010008440">
    <property type="protein sequence ID" value="MEQ2193364.1"/>
    <property type="molecule type" value="Genomic_DNA"/>
</dbReference>